<organism evidence="4 5">
    <name type="scientific">Corallococcus coralloides (strain ATCC 25202 / DSM 2259 / NBRC 100086 / M2)</name>
    <name type="common">Myxococcus coralloides</name>
    <dbReference type="NCBI Taxonomy" id="1144275"/>
    <lineage>
        <taxon>Bacteria</taxon>
        <taxon>Pseudomonadati</taxon>
        <taxon>Myxococcota</taxon>
        <taxon>Myxococcia</taxon>
        <taxon>Myxococcales</taxon>
        <taxon>Cystobacterineae</taxon>
        <taxon>Myxococcaceae</taxon>
        <taxon>Corallococcus</taxon>
    </lineage>
</organism>
<keyword evidence="1" id="KW-0677">Repeat</keyword>
<feature type="domain" description="Teneurin-like YD-shell" evidence="3">
    <location>
        <begin position="2294"/>
        <end position="2555"/>
    </location>
</feature>
<dbReference type="NCBIfam" id="TIGR03696">
    <property type="entry name" value="Rhs_assc_core"/>
    <property type="match status" value="1"/>
</dbReference>
<dbReference type="RefSeq" id="WP_014396457.1">
    <property type="nucleotide sequence ID" value="NC_017030.1"/>
</dbReference>
<sequence length="2854" mass="304490">MPSSRAPNQAPPQRPAQFASTDVGSLRQSINLFRGSVSYQRPLVQLPGKLGDDTLAVELGLSYDSSIHLAATRWNLDAPTGVVGLGWMLPRERIVAESDGALSLAARRFILESGGARNRLVPTTRPWVRALLDAALSSRLGGPLVSQDLITAFAAAGLLLSSQATVSGQGPWDVEDPLHEQSFVLSEQSGADGSPVLAVAAGGLGFEPQDFSFWRVRYYPTYERWVAVDDSGTQRVFGGGVSVTSQGFATSTGHGIEWGVRFGGERGGWVGSSTRREGQAQYAHAWNLVARVDRYGDRVTYAYNTFERGADGLLPSVEQRVGPDGLPYTKACYLSRITGVGGRSVALDYAPKWYTATVHEYQDPHKVLAPAADGVPPENLTTPNAFQDRYETLYLDRLRILDDAGRELYRVTLDYARPQAVPGTPAESSADLCKRFLTGITEQDPAGRSLPGYVFAYALEEGADHPGALTRVTYPEGATGTFAYDGAIPLDICERDLTVTPPAGFGATGNTPFVWLGPDYAVTCWLDAQRKRLSLQVHTWTGRWQRSTPSEGLVYEGEKALDASTLAGATSTDFFGLTFRVGNEVRVLPFRRSTLRTWEWAPYANEDGTSWLSFPKATGARLAAGERFLLATVSGFDGTGDNLYRLTWDWQQRAWNGGDAPAVRGRTMQVLARGERYLLWQHLNGKGTVSLAWLDGDHRWNDGGTLDVELGPRQTEMFWADGPSMVAWCEATDSSATGRYALRVRRWDADYQFQAGQGVDAENLRLSSVTQVPRPSWPPVPSVSGNELVGTDRYLWRFDGVGWNTSEALTDQGRGRPGWLAYAYGRDVVLQVLNVADGVTTRLLAYDADSGTFARAPRTLPALPPGEDFGYPAATGEDFIVASNTVWYRGSAPGWKGPESEQPVYEGAPEGTDFFSVVDAAPDFAGWRLPPGQGTARIALALLENGRAKATSTIAGQTFVSPLSPEGLVSPPRAGKSPAGPATLVTYPQTAPDFDRAPSLTLHRFVGGDIQGALVDYPVRSLTIDTGLGEPLRSVWSFDRVSAACDPSGEIIKYYRSTAWDGCDDPSAARGGRTVTTYDNGATDEGLSMLDGQPLQTLTFEGAALFAAPTSAALGLTPDVPPGTPVPDALRALFPAEAALSAQAVYEARRVDGRYLYWSVEDPTAQSRYTVDSDEDPKSPTAVRGYTGRLVASETNTWEVFTSRAGFSSLQDAAQGTWSEVMLHGAYVRPASIRSMQDGLALETRYGYLGGLPAPLTGGTTSESFDTRDVHGVTWTSEMATTFAAAVPAWRALAWENVLTPVAQMRTRVWPKDGAEAVSACAATTYGPFETAGGCTVLDVSARYDWGGPTASDGARFPFGADTVPPEWFMRTRILTRDARGIATLSKDASGVAHSTRVDATGQLPLLMVTNADLAAQEADACGFESQEPLTAWTFTGGAAVTSERAHTGVRCAWLPGGDASVERAPLTPAGNARTYVAGCWYARPRDAAAGASPVLVITVTAGSTVVGEPLRIALDDTSGRWTWVQAAIALGEHHARLASDSPLSVRLRVEAGGGELWVDDVGFYPREANVMAQAFEPGSHKLTANVGPGGLTSRAVYGPTRRMVGQVRANGALKGVQLEFSSRQRNAAFNPGDPNAQWVVQATRDGSLQTFRDGEAWRDAWAPSAEGAWRADSGLLLHEGTTDASLTATAPETEAWALYVEPTAVDGGPVRLSPGFGFTVGTAAKLSWDGGGWCLDVGGQGVSPVGPGTSSPASLLLVVTGGRLLFWTDGGLVFSVAAGVRGGAALTSGTGELGLRNLAWMEGPVIQARLQDSTGADRQLQALGGDTYLVNQLIEDALGRTIVKTKSVPGDFGSGAALAPLLYRTGLVDLPAFQASLAGNGVMAGDATDYWNGEAGRSADGGYPYSRRLLEASPLGRTVEVGLPGAAWAIVDPYTTPADSRPTSKVRYAPDAAVLPGLDLPATDFRVTTFTSPVGERRLKVRDAKDAALAVLVPLPDDSTYVSAMDLGMQPTGTRTRVILPDGWRNGTDAAIVRDYDCLGRLLRESTPDAGETRYVHDRGGRARFAQTAADAAEGRISWTTYDAMSRMTARGHVTAEWNEPQLLERAELPGWPLTDPGAGAVTTGVWRYDGDGWDALALGQLVGSRSQDTGAPATVDSTYRWTALGQPEARTLRVTWDDGEEATPLEVTFGYDNTNALVRLGLPRELFPQPGPLRYGRDVQGNVTSIQDEAGTELASFGWDSMARVRAGRSGPVSWEMAYDSPGHLLQSAASAGTIATQAYTFTPDSNVRGTSAVLGTHREQLAYGYDGLGRITTSETVEGTDAPERFQYAEDLNGNIHELSGARLSYVPGRNQLDTVAWPDGSETAFTWRADGTVSSRRTRGTGPVDLDFTYAPGMALPRGIQIRPGASDASTVEYAYDADGVRVATRVRGPGGEEREVRFPGENQPLFVTGGKSGTVLYVPGPTGCPLVYRDGVRYHASSDRLRSTRALFDAEGTLVEGFGYTAFGAARESTGAAPWMRLRFSGAEYDTETGLYNLNARLMDPVLGRFYAPDPADEFPSPYTYAGNHPTTRVDRTGAISDGVRTMVVVFSGAVSAAGTVAGLVLDVTTMGRTAGLSALASMVSAAGWSGMTYALTADDFSWGEFTGTVIVGGVSGFIRGGISGGIQGRARAGREEKVRGFPQQAAKLAEDAAMPDASRATKAKKWMSEATYWDQLQKKLNPAEDAWQQFMVALPHSALGNTIGYTVAGLVSIPLTNLVTLVVYGENEFGAGWKDALNVILDGAWGLTVGVGGTSFGYAANRYQLKERVTRKLESAARGIQGGLTGPSVMGSSGSRDFGPSGQLIVGMFGVS</sequence>
<evidence type="ECO:0000259" key="3">
    <source>
        <dbReference type="Pfam" id="PF25023"/>
    </source>
</evidence>
<dbReference type="STRING" id="1144275.COCOR_03645"/>
<dbReference type="PANTHER" id="PTHR32305:SF15">
    <property type="entry name" value="PROTEIN RHSA-RELATED"/>
    <property type="match status" value="1"/>
</dbReference>
<keyword evidence="5" id="KW-1185">Reference proteome</keyword>
<dbReference type="EMBL" id="CP003389">
    <property type="protein sequence ID" value="AFE05353.1"/>
    <property type="molecule type" value="Genomic_DNA"/>
</dbReference>
<dbReference type="HOGENOM" id="CLU_226637_0_0_7"/>
<dbReference type="Gene3D" id="2.180.10.10">
    <property type="entry name" value="RHS repeat-associated core"/>
    <property type="match status" value="1"/>
</dbReference>
<dbReference type="InterPro" id="IPR050708">
    <property type="entry name" value="T6SS_VgrG/RHS"/>
</dbReference>
<protein>
    <recommendedName>
        <fullName evidence="3">Teneurin-like YD-shell domain-containing protein</fullName>
    </recommendedName>
</protein>
<dbReference type="OrthoDB" id="6057489at2"/>
<proteinExistence type="predicted"/>
<dbReference type="InParanoid" id="H8MND1"/>
<dbReference type="InterPro" id="IPR056823">
    <property type="entry name" value="TEN-like_YD-shell"/>
</dbReference>
<evidence type="ECO:0000256" key="1">
    <source>
        <dbReference type="ARBA" id="ARBA00022737"/>
    </source>
</evidence>
<dbReference type="InterPro" id="IPR022385">
    <property type="entry name" value="Rhs_assc_core"/>
</dbReference>
<dbReference type="PANTHER" id="PTHR32305">
    <property type="match status" value="1"/>
</dbReference>
<dbReference type="Pfam" id="PF25023">
    <property type="entry name" value="TEN_YD-shell"/>
    <property type="match status" value="1"/>
</dbReference>
<gene>
    <name evidence="4" type="ordered locus">COCOR_03645</name>
</gene>
<reference evidence="5" key="2">
    <citation type="submission" date="2012-03" db="EMBL/GenBank/DDBJ databases">
        <title>Genome sequence of the fruiting myxobacterium Corallococcus coralloides DSM 2259.</title>
        <authorList>
            <person name="Huntley S."/>
            <person name="Zhang Y."/>
            <person name="Treuner-Lange A."/>
            <person name="Sensen C.W."/>
            <person name="Sogaard-Andersen L."/>
        </authorList>
    </citation>
    <scope>NUCLEOTIDE SEQUENCE [LARGE SCALE GENOMIC DNA]</scope>
    <source>
        <strain evidence="5">ATCC 25202 / DSM 2259 / NBRC 100086 / M2</strain>
    </source>
</reference>
<dbReference type="KEGG" id="ccx:COCOR_03645"/>
<dbReference type="eggNOG" id="COG3209">
    <property type="taxonomic scope" value="Bacteria"/>
</dbReference>
<reference evidence="4 5" key="1">
    <citation type="journal article" date="2012" name="J. Bacteriol.">
        <title>Complete Genome Sequence of the Fruiting Myxobacterium Corallococcus coralloides DSM 2259.</title>
        <authorList>
            <person name="Huntley S."/>
            <person name="Zhang Y."/>
            <person name="Treuner-Lange A."/>
            <person name="Kneip S."/>
            <person name="Sensen C.W."/>
            <person name="Sogaard-Andersen L."/>
        </authorList>
    </citation>
    <scope>NUCLEOTIDE SEQUENCE [LARGE SCALE GENOMIC DNA]</scope>
    <source>
        <strain evidence="5">ATCC 25202 / DSM 2259 / NBRC 100086 / M2</strain>
    </source>
</reference>
<evidence type="ECO:0000256" key="2">
    <source>
        <dbReference type="SAM" id="MobiDB-lite"/>
    </source>
</evidence>
<accession>H8MND1</accession>
<dbReference type="Proteomes" id="UP000007587">
    <property type="component" value="Chromosome"/>
</dbReference>
<evidence type="ECO:0000313" key="5">
    <source>
        <dbReference type="Proteomes" id="UP000007587"/>
    </source>
</evidence>
<feature type="region of interest" description="Disordered" evidence="2">
    <location>
        <begin position="1"/>
        <end position="20"/>
    </location>
</feature>
<evidence type="ECO:0000313" key="4">
    <source>
        <dbReference type="EMBL" id="AFE05353.1"/>
    </source>
</evidence>
<name>H8MND1_CORCM</name>